<evidence type="ECO:0000313" key="2">
    <source>
        <dbReference type="EMBL" id="QWQ37543.1"/>
    </source>
</evidence>
<evidence type="ECO:0000313" key="3">
    <source>
        <dbReference type="Proteomes" id="UP000680588"/>
    </source>
</evidence>
<accession>A0A975S826</accession>
<organism evidence="2 3">
    <name type="scientific">Arthrobacter sunyaminii</name>
    <dbReference type="NCBI Taxonomy" id="2816859"/>
    <lineage>
        <taxon>Bacteria</taxon>
        <taxon>Bacillati</taxon>
        <taxon>Actinomycetota</taxon>
        <taxon>Actinomycetes</taxon>
        <taxon>Micrococcales</taxon>
        <taxon>Micrococcaceae</taxon>
        <taxon>Arthrobacter</taxon>
    </lineage>
</organism>
<dbReference type="Proteomes" id="UP000680588">
    <property type="component" value="Chromosome"/>
</dbReference>
<protein>
    <submittedName>
        <fullName evidence="2">Uncharacterized protein</fullName>
    </submittedName>
</protein>
<dbReference type="RefSeq" id="WP_207346595.1">
    <property type="nucleotide sequence ID" value="NZ_CP076456.1"/>
</dbReference>
<feature type="region of interest" description="Disordered" evidence="1">
    <location>
        <begin position="26"/>
        <end position="125"/>
    </location>
</feature>
<evidence type="ECO:0000256" key="1">
    <source>
        <dbReference type="SAM" id="MobiDB-lite"/>
    </source>
</evidence>
<dbReference type="EMBL" id="CP076456">
    <property type="protein sequence ID" value="QWQ37543.1"/>
    <property type="molecule type" value="Genomic_DNA"/>
</dbReference>
<name>A0A975S826_9MICC</name>
<feature type="compositionally biased region" description="Pro residues" evidence="1">
    <location>
        <begin position="81"/>
        <end position="99"/>
    </location>
</feature>
<gene>
    <name evidence="2" type="ORF">KG104_07385</name>
</gene>
<keyword evidence="3" id="KW-1185">Reference proteome</keyword>
<dbReference type="KEGG" id="asun:KG104_07385"/>
<dbReference type="AlphaFoldDB" id="A0A975S826"/>
<reference evidence="2" key="1">
    <citation type="submission" date="2021-06" db="EMBL/GenBank/DDBJ databases">
        <title>Novel species in genus Arthrobacter.</title>
        <authorList>
            <person name="Zhang G."/>
        </authorList>
    </citation>
    <scope>NUCLEOTIDE SEQUENCE</scope>
    <source>
        <strain evidence="2">Zg-ZUI122</strain>
    </source>
</reference>
<sequence length="125" mass="12414">MQTTRRVCLLGAMLLVPVLLAVAGGLLSAPAGPPKVDTSPVQLGPGPDGTPALGLEPRESPAPSHPSANPDPPTPAVETPPAVPVPAPAPPAAPIPVLPPVVIDDDDDDDGAPDDDAVDGEPDDE</sequence>
<proteinExistence type="predicted"/>
<feature type="compositionally biased region" description="Acidic residues" evidence="1">
    <location>
        <begin position="103"/>
        <end position="125"/>
    </location>
</feature>